<evidence type="ECO:0000313" key="4">
    <source>
        <dbReference type="Proteomes" id="UP000305067"/>
    </source>
</evidence>
<reference evidence="3 4" key="1">
    <citation type="journal article" date="2019" name="Nat. Ecol. Evol.">
        <title>Megaphylogeny resolves global patterns of mushroom evolution.</title>
        <authorList>
            <person name="Varga T."/>
            <person name="Krizsan K."/>
            <person name="Foldi C."/>
            <person name="Dima B."/>
            <person name="Sanchez-Garcia M."/>
            <person name="Sanchez-Ramirez S."/>
            <person name="Szollosi G.J."/>
            <person name="Szarkandi J.G."/>
            <person name="Papp V."/>
            <person name="Albert L."/>
            <person name="Andreopoulos W."/>
            <person name="Angelini C."/>
            <person name="Antonin V."/>
            <person name="Barry K.W."/>
            <person name="Bougher N.L."/>
            <person name="Buchanan P."/>
            <person name="Buyck B."/>
            <person name="Bense V."/>
            <person name="Catcheside P."/>
            <person name="Chovatia M."/>
            <person name="Cooper J."/>
            <person name="Damon W."/>
            <person name="Desjardin D."/>
            <person name="Finy P."/>
            <person name="Geml J."/>
            <person name="Haridas S."/>
            <person name="Hughes K."/>
            <person name="Justo A."/>
            <person name="Karasinski D."/>
            <person name="Kautmanova I."/>
            <person name="Kiss B."/>
            <person name="Kocsube S."/>
            <person name="Kotiranta H."/>
            <person name="LaButti K.M."/>
            <person name="Lechner B.E."/>
            <person name="Liimatainen K."/>
            <person name="Lipzen A."/>
            <person name="Lukacs Z."/>
            <person name="Mihaltcheva S."/>
            <person name="Morgado L.N."/>
            <person name="Niskanen T."/>
            <person name="Noordeloos M.E."/>
            <person name="Ohm R.A."/>
            <person name="Ortiz-Santana B."/>
            <person name="Ovrebo C."/>
            <person name="Racz N."/>
            <person name="Riley R."/>
            <person name="Savchenko A."/>
            <person name="Shiryaev A."/>
            <person name="Soop K."/>
            <person name="Spirin V."/>
            <person name="Szebenyi C."/>
            <person name="Tomsovsky M."/>
            <person name="Tulloss R.E."/>
            <person name="Uehling J."/>
            <person name="Grigoriev I.V."/>
            <person name="Vagvolgyi C."/>
            <person name="Papp T."/>
            <person name="Martin F.M."/>
            <person name="Miettinen O."/>
            <person name="Hibbett D.S."/>
            <person name="Nagy L.G."/>
        </authorList>
    </citation>
    <scope>NUCLEOTIDE SEQUENCE [LARGE SCALE GENOMIC DNA]</scope>
    <source>
        <strain evidence="3 4">CBS 309.79</strain>
    </source>
</reference>
<proteinExistence type="predicted"/>
<dbReference type="AlphaFoldDB" id="A0A5C3QCZ5"/>
<evidence type="ECO:0000256" key="1">
    <source>
        <dbReference type="SAM" id="MobiDB-lite"/>
    </source>
</evidence>
<feature type="compositionally biased region" description="Polar residues" evidence="1">
    <location>
        <begin position="8"/>
        <end position="42"/>
    </location>
</feature>
<keyword evidence="2" id="KW-0472">Membrane</keyword>
<keyword evidence="2" id="KW-0812">Transmembrane</keyword>
<keyword evidence="4" id="KW-1185">Reference proteome</keyword>
<dbReference type="Proteomes" id="UP000305067">
    <property type="component" value="Unassembled WGS sequence"/>
</dbReference>
<dbReference type="STRING" id="1884261.A0A5C3QCZ5"/>
<evidence type="ECO:0000313" key="3">
    <source>
        <dbReference type="EMBL" id="TFK98038.1"/>
    </source>
</evidence>
<dbReference type="EMBL" id="ML178842">
    <property type="protein sequence ID" value="TFK98038.1"/>
    <property type="molecule type" value="Genomic_DNA"/>
</dbReference>
<feature type="region of interest" description="Disordered" evidence="1">
    <location>
        <begin position="1"/>
        <end position="52"/>
    </location>
</feature>
<sequence>MPAPSQYELVSTNDAPESPTSSCSSLETGPTLRRNASPTNSESDSETDTLLDPTLVPTISAADAEALNFRDVRTERSQRAHRSFRQAEAALRRDPRFNPEPPNRLKRFLLIAFIVFLFWLAIAMRSRSWKKQVVHASRYSNEYKYRPAASPIITETLIDGRTKLRGALPTPEPTPVVSKRLAAKRKARKAKAKKSLHKSRDL</sequence>
<accession>A0A5C3QCZ5</accession>
<keyword evidence="2" id="KW-1133">Transmembrane helix</keyword>
<feature type="region of interest" description="Disordered" evidence="1">
    <location>
        <begin position="164"/>
        <end position="202"/>
    </location>
</feature>
<feature type="compositionally biased region" description="Basic residues" evidence="1">
    <location>
        <begin position="181"/>
        <end position="202"/>
    </location>
</feature>
<protein>
    <submittedName>
        <fullName evidence="3">Uncharacterized protein</fullName>
    </submittedName>
</protein>
<organism evidence="3 4">
    <name type="scientific">Pterulicium gracile</name>
    <dbReference type="NCBI Taxonomy" id="1884261"/>
    <lineage>
        <taxon>Eukaryota</taxon>
        <taxon>Fungi</taxon>
        <taxon>Dikarya</taxon>
        <taxon>Basidiomycota</taxon>
        <taxon>Agaricomycotina</taxon>
        <taxon>Agaricomycetes</taxon>
        <taxon>Agaricomycetidae</taxon>
        <taxon>Agaricales</taxon>
        <taxon>Pleurotineae</taxon>
        <taxon>Pterulaceae</taxon>
        <taxon>Pterulicium</taxon>
    </lineage>
</organism>
<evidence type="ECO:0000256" key="2">
    <source>
        <dbReference type="SAM" id="Phobius"/>
    </source>
</evidence>
<dbReference type="OrthoDB" id="2538110at2759"/>
<feature type="transmembrane region" description="Helical" evidence="2">
    <location>
        <begin position="105"/>
        <end position="122"/>
    </location>
</feature>
<gene>
    <name evidence="3" type="ORF">BDV98DRAFT_573381</name>
</gene>
<name>A0A5C3QCZ5_9AGAR</name>